<organism evidence="3 4">
    <name type="scientific">Methylophaga muralis</name>
    <dbReference type="NCBI Taxonomy" id="291169"/>
    <lineage>
        <taxon>Bacteria</taxon>
        <taxon>Pseudomonadati</taxon>
        <taxon>Pseudomonadota</taxon>
        <taxon>Gammaproteobacteria</taxon>
        <taxon>Thiotrichales</taxon>
        <taxon>Piscirickettsiaceae</taxon>
        <taxon>Methylophaga</taxon>
    </lineage>
</organism>
<proteinExistence type="inferred from homology"/>
<accession>A0A1E3GV43</accession>
<dbReference type="Gene3D" id="1.20.5.300">
    <property type="match status" value="1"/>
</dbReference>
<evidence type="ECO:0000256" key="1">
    <source>
        <dbReference type="HAMAP-Rule" id="MF_00715"/>
    </source>
</evidence>
<comment type="similarity">
    <text evidence="1">Belongs to the SlyX family.</text>
</comment>
<evidence type="ECO:0000256" key="2">
    <source>
        <dbReference type="SAM" id="Coils"/>
    </source>
</evidence>
<comment type="caution">
    <text evidence="3">The sequence shown here is derived from an EMBL/GenBank/DDBJ whole genome shotgun (WGS) entry which is preliminary data.</text>
</comment>
<keyword evidence="4" id="KW-1185">Reference proteome</keyword>
<dbReference type="InterPro" id="IPR007236">
    <property type="entry name" value="SlyX"/>
</dbReference>
<dbReference type="AlphaFoldDB" id="A0A1E3GV43"/>
<reference evidence="3 4" key="1">
    <citation type="submission" date="2016-07" db="EMBL/GenBank/DDBJ databases">
        <title>Draft Genome Sequence of Methylophaga muralis Bur 1.</title>
        <authorList>
            <person name="Vasilenko O.V."/>
            <person name="Doronina N.V."/>
            <person name="Shmareva M.N."/>
            <person name="Tarlachkov S.V."/>
            <person name="Mustakhimov I."/>
            <person name="Trotsenko Y.A."/>
        </authorList>
    </citation>
    <scope>NUCLEOTIDE SEQUENCE [LARGE SCALE GENOMIC DNA]</scope>
    <source>
        <strain evidence="3 4">Bur 1</strain>
    </source>
</reference>
<gene>
    <name evidence="1" type="primary">slyX</name>
    <name evidence="3" type="ORF">A9E74_00438</name>
</gene>
<dbReference type="RefSeq" id="WP_069295017.1">
    <property type="nucleotide sequence ID" value="NZ_MCRI01000002.1"/>
</dbReference>
<dbReference type="STRING" id="291169.A9E74_00438"/>
<dbReference type="Pfam" id="PF04102">
    <property type="entry name" value="SlyX"/>
    <property type="match status" value="1"/>
</dbReference>
<keyword evidence="2" id="KW-0175">Coiled coil</keyword>
<protein>
    <recommendedName>
        <fullName evidence="1">Protein SlyX homolog</fullName>
    </recommendedName>
</protein>
<dbReference type="PATRIC" id="fig|291169.3.peg.444"/>
<evidence type="ECO:0000313" key="3">
    <source>
        <dbReference type="EMBL" id="ODN67932.1"/>
    </source>
</evidence>
<dbReference type="Proteomes" id="UP000094379">
    <property type="component" value="Unassembled WGS sequence"/>
</dbReference>
<dbReference type="EMBL" id="MCRI01000002">
    <property type="protein sequence ID" value="ODN67932.1"/>
    <property type="molecule type" value="Genomic_DNA"/>
</dbReference>
<dbReference type="PANTHER" id="PTHR36508">
    <property type="entry name" value="PROTEIN SLYX"/>
    <property type="match status" value="1"/>
</dbReference>
<evidence type="ECO:0000313" key="4">
    <source>
        <dbReference type="Proteomes" id="UP000094379"/>
    </source>
</evidence>
<feature type="coiled-coil region" evidence="2">
    <location>
        <begin position="19"/>
        <end position="53"/>
    </location>
</feature>
<dbReference type="HAMAP" id="MF_00715">
    <property type="entry name" value="SlyX"/>
    <property type="match status" value="1"/>
</dbReference>
<dbReference type="PANTHER" id="PTHR36508:SF1">
    <property type="entry name" value="PROTEIN SLYX"/>
    <property type="match status" value="1"/>
</dbReference>
<name>A0A1E3GV43_9GAMM</name>
<sequence length="67" mass="7825">MHEDIVDLQTRMAFQDGVIEQLNQVVTDQQQQIDRLERRMEKLLGQVEALQADQLVQQADEPPPPHY</sequence>